<sequence length="85" mass="9621">MFDVFKLKVKMRTTISIDDDVFLAAKNLAAMQHKTIGEVISSLARLSLCKKDTNMTIRNGVPLLQSEQKKCVTLELVNKLRDELI</sequence>
<name>A0A6J5SSN9_9CAUD</name>
<reference evidence="2" key="1">
    <citation type="submission" date="2020-05" db="EMBL/GenBank/DDBJ databases">
        <authorList>
            <person name="Chiriac C."/>
            <person name="Salcher M."/>
            <person name="Ghai R."/>
            <person name="Kavagutti S V."/>
        </authorList>
    </citation>
    <scope>NUCLEOTIDE SEQUENCE</scope>
</reference>
<accession>A0A6J5SSN9</accession>
<proteinExistence type="predicted"/>
<evidence type="ECO:0000313" key="1">
    <source>
        <dbReference type="EMBL" id="CAB4139708.1"/>
    </source>
</evidence>
<dbReference type="EMBL" id="LR797466">
    <property type="protein sequence ID" value="CAB4218463.1"/>
    <property type="molecule type" value="Genomic_DNA"/>
</dbReference>
<evidence type="ECO:0008006" key="3">
    <source>
        <dbReference type="Google" id="ProtNLM"/>
    </source>
</evidence>
<dbReference type="EMBL" id="LR796365">
    <property type="protein sequence ID" value="CAB4139708.1"/>
    <property type="molecule type" value="Genomic_DNA"/>
</dbReference>
<organism evidence="2">
    <name type="scientific">uncultured Caudovirales phage</name>
    <dbReference type="NCBI Taxonomy" id="2100421"/>
    <lineage>
        <taxon>Viruses</taxon>
        <taxon>Duplodnaviria</taxon>
        <taxon>Heunggongvirae</taxon>
        <taxon>Uroviricota</taxon>
        <taxon>Caudoviricetes</taxon>
        <taxon>Peduoviridae</taxon>
        <taxon>Maltschvirus</taxon>
        <taxon>Maltschvirus maltsch</taxon>
    </lineage>
</organism>
<evidence type="ECO:0000313" key="2">
    <source>
        <dbReference type="EMBL" id="CAB4218463.1"/>
    </source>
</evidence>
<protein>
    <recommendedName>
        <fullName evidence="3">CopG family transcriptional regulator</fullName>
    </recommendedName>
</protein>
<gene>
    <name evidence="2" type="ORF">UFOVP1607_22</name>
    <name evidence="1" type="ORF">UFOVP352_40</name>
</gene>